<dbReference type="SUPFAM" id="SSF53613">
    <property type="entry name" value="Ribokinase-like"/>
    <property type="match status" value="1"/>
</dbReference>
<dbReference type="PANTHER" id="PTHR46969:SF1">
    <property type="entry name" value="BIFUNCTIONAL PROTEIN HLDE"/>
    <property type="match status" value="1"/>
</dbReference>
<dbReference type="GO" id="GO:0016773">
    <property type="term" value="F:phosphotransferase activity, alcohol group as acceptor"/>
    <property type="evidence" value="ECO:0007669"/>
    <property type="project" value="InterPro"/>
</dbReference>
<sequence length="332" mass="35215">MAGRRDDLALLDAIPRQTILVVGDLCLDVYLFGEPVRLSREAPILVLEERRQEARPGGGAAPALAVAALGASSWQVGVIGDDEAGRQLRELLVEGGVDPVGLVVDPERPTTTKTRIVAEGPYNVFPQQMARIDRQDRRPVSPAVARRLVEAIATHGPQADAILLSDYRSGVVIPEVVEAARHASRLVTVDSQGALASFRGCTLVKCNRAEAEAYLRRSLESLAEREMHLSRLRAELECELLVVTLGPAGAALASADGGYLEVPPLVRRQVFDVTGAGDTVIAVLTAALAAGAEPPEALRLSQVAAGIVVGKWGNAQATAEEIREVLRDAAGE</sequence>
<accession>A0AA41WCM8</accession>
<feature type="domain" description="Carbohydrate kinase PfkB" evidence="3">
    <location>
        <begin position="18"/>
        <end position="314"/>
    </location>
</feature>
<keyword evidence="1" id="KW-0808">Transferase</keyword>
<proteinExistence type="predicted"/>
<dbReference type="GO" id="GO:0033785">
    <property type="term" value="F:heptose 7-phosphate kinase activity"/>
    <property type="evidence" value="ECO:0007669"/>
    <property type="project" value="TreeGrafter"/>
</dbReference>
<gene>
    <name evidence="4" type="ORF">NET02_10240</name>
</gene>
<evidence type="ECO:0000313" key="4">
    <source>
        <dbReference type="EMBL" id="MCM8749527.1"/>
    </source>
</evidence>
<dbReference type="Pfam" id="PF00294">
    <property type="entry name" value="PfkB"/>
    <property type="match status" value="1"/>
</dbReference>
<dbReference type="InterPro" id="IPR029056">
    <property type="entry name" value="Ribokinase-like"/>
</dbReference>
<keyword evidence="5" id="KW-1185">Reference proteome</keyword>
<dbReference type="InterPro" id="IPR011611">
    <property type="entry name" value="PfkB_dom"/>
</dbReference>
<evidence type="ECO:0000313" key="5">
    <source>
        <dbReference type="Proteomes" id="UP001165306"/>
    </source>
</evidence>
<dbReference type="Gene3D" id="3.40.1190.20">
    <property type="match status" value="1"/>
</dbReference>
<dbReference type="PANTHER" id="PTHR46969">
    <property type="entry name" value="BIFUNCTIONAL PROTEIN HLDE"/>
    <property type="match status" value="1"/>
</dbReference>
<dbReference type="InterPro" id="IPR011913">
    <property type="entry name" value="RfaE_dom_I"/>
</dbReference>
<organism evidence="4 5">
    <name type="scientific">Thermalbibacter longus</name>
    <dbReference type="NCBI Taxonomy" id="2951981"/>
    <lineage>
        <taxon>Bacteria</taxon>
        <taxon>Pseudomonadati</taxon>
        <taxon>Thermomicrobiota</taxon>
        <taxon>Thermomicrobia</taxon>
        <taxon>Thermomicrobiales</taxon>
        <taxon>Thermomicrobiaceae</taxon>
        <taxon>Thermalbibacter</taxon>
    </lineage>
</organism>
<evidence type="ECO:0000259" key="3">
    <source>
        <dbReference type="Pfam" id="PF00294"/>
    </source>
</evidence>
<name>A0AA41WCM8_9BACT</name>
<keyword evidence="2" id="KW-0418">Kinase</keyword>
<dbReference type="AlphaFoldDB" id="A0AA41WCM8"/>
<dbReference type="RefSeq" id="WP_284057309.1">
    <property type="nucleotide sequence ID" value="NZ_JAMSLR010000006.1"/>
</dbReference>
<comment type="caution">
    <text evidence="4">The sequence shown here is derived from an EMBL/GenBank/DDBJ whole genome shotgun (WGS) entry which is preliminary data.</text>
</comment>
<dbReference type="EMBL" id="JAMSLR010000006">
    <property type="protein sequence ID" value="MCM8749527.1"/>
    <property type="molecule type" value="Genomic_DNA"/>
</dbReference>
<dbReference type="CDD" id="cd01172">
    <property type="entry name" value="RfaE_like"/>
    <property type="match status" value="1"/>
</dbReference>
<dbReference type="GO" id="GO:0005829">
    <property type="term" value="C:cytosol"/>
    <property type="evidence" value="ECO:0007669"/>
    <property type="project" value="TreeGrafter"/>
</dbReference>
<protein>
    <submittedName>
        <fullName evidence="4">Bifunctional ADP-heptose synthase</fullName>
    </submittedName>
</protein>
<evidence type="ECO:0000256" key="2">
    <source>
        <dbReference type="ARBA" id="ARBA00022777"/>
    </source>
</evidence>
<dbReference type="Proteomes" id="UP001165306">
    <property type="component" value="Unassembled WGS sequence"/>
</dbReference>
<dbReference type="GO" id="GO:0033786">
    <property type="term" value="F:heptose-1-phosphate adenylyltransferase activity"/>
    <property type="evidence" value="ECO:0007669"/>
    <property type="project" value="TreeGrafter"/>
</dbReference>
<reference evidence="4" key="1">
    <citation type="submission" date="2022-06" db="EMBL/GenBank/DDBJ databases">
        <title>CFH 74404 Thermomicrobiaceae sp.</title>
        <authorList>
            <person name="Ming H."/>
            <person name="Li W.-J."/>
            <person name="Zhao Z."/>
        </authorList>
    </citation>
    <scope>NUCLEOTIDE SEQUENCE</scope>
    <source>
        <strain evidence="4">CFH 74404</strain>
    </source>
</reference>
<evidence type="ECO:0000256" key="1">
    <source>
        <dbReference type="ARBA" id="ARBA00022679"/>
    </source>
</evidence>